<dbReference type="InterPro" id="IPR016163">
    <property type="entry name" value="Ald_DH_C"/>
</dbReference>
<dbReference type="Pfam" id="PF00171">
    <property type="entry name" value="Aldedh"/>
    <property type="match status" value="1"/>
</dbReference>
<evidence type="ECO:0000259" key="5">
    <source>
        <dbReference type="Pfam" id="PF00171"/>
    </source>
</evidence>
<reference evidence="6 7" key="1">
    <citation type="submission" date="2018-07" db="EMBL/GenBank/DDBJ databases">
        <title>Bacillus sp. YLB-04 draft genome sequence.</title>
        <authorList>
            <person name="Yu L."/>
            <person name="Tang X."/>
        </authorList>
    </citation>
    <scope>NUCLEOTIDE SEQUENCE [LARGE SCALE GENOMIC DNA]</scope>
    <source>
        <strain evidence="6 7">YLB-04</strain>
    </source>
</reference>
<evidence type="ECO:0000313" key="6">
    <source>
        <dbReference type="EMBL" id="RDU37068.1"/>
    </source>
</evidence>
<gene>
    <name evidence="6" type="ORF">DRW41_10305</name>
</gene>
<dbReference type="InterPro" id="IPR029510">
    <property type="entry name" value="Ald_DH_CS_GLU"/>
</dbReference>
<dbReference type="InterPro" id="IPR016161">
    <property type="entry name" value="Ald_DH/histidinol_DH"/>
</dbReference>
<dbReference type="Gene3D" id="3.40.309.10">
    <property type="entry name" value="Aldehyde Dehydrogenase, Chain A, domain 2"/>
    <property type="match status" value="1"/>
</dbReference>
<feature type="active site" evidence="3">
    <location>
        <position position="250"/>
    </location>
</feature>
<proteinExistence type="inferred from homology"/>
<dbReference type="PROSITE" id="PS00070">
    <property type="entry name" value="ALDEHYDE_DEHYDR_CYS"/>
    <property type="match status" value="1"/>
</dbReference>
<protein>
    <submittedName>
        <fullName evidence="6">Aldehyde dehydrogenase family protein</fullName>
    </submittedName>
</protein>
<dbReference type="InterPro" id="IPR016160">
    <property type="entry name" value="Ald_DH_CS_CYS"/>
</dbReference>
<dbReference type="FunFam" id="3.40.309.10:FF:000001">
    <property type="entry name" value="Mitochondrial aldehyde dehydrogenase 2"/>
    <property type="match status" value="1"/>
</dbReference>
<dbReference type="PANTHER" id="PTHR11699">
    <property type="entry name" value="ALDEHYDE DEHYDROGENASE-RELATED"/>
    <property type="match status" value="1"/>
</dbReference>
<dbReference type="SUPFAM" id="SSF53720">
    <property type="entry name" value="ALDH-like"/>
    <property type="match status" value="1"/>
</dbReference>
<feature type="domain" description="Aldehyde dehydrogenase" evidence="5">
    <location>
        <begin position="13"/>
        <end position="479"/>
    </location>
</feature>
<sequence length="483" mass="52312">MAQTYFNYINGEWVPAQSGEVYASVNPANTEEVLGIFQKSDQRDVEDAITVAEQAFKTWSQVAVPERGDVLFTLIYLLEEQKEELAAIITKEVGKTYKNSLAEVNITIDAMKQFSGEATRLKGETVPSKNADIFGYTVREPLGVVGVIAPYNFPLGIGIWKIAPAIVAGNTVIFKPASNTSLISVKIIELFEKAGVPKGIVNMVTGPGGVIGGAIGDHPKIKAVSFTGSTEVGLALGRAVTVRGGKMQAEMGGKNASIILEDANLDETIRNVVISGFFDNGQRCTGTSRLIVPKSISKEVISRLVDAANALHIADGFDQKADNGPVIDESQMNLYLKHIDLAVEEGAVLECGGKRLTDKGRDKGYFVAPTVFSGVTTEMTIFKEEIFAPVIAVIEVDSYEEALEVANDSEFGLSSTIYTKDLEKAMHFVKHIQTGVTHVNIPSNYFENQYPFGGKKASSLGPREQGSTALEFWTEYKTVYIKA</sequence>
<evidence type="ECO:0000313" key="7">
    <source>
        <dbReference type="Proteomes" id="UP000257144"/>
    </source>
</evidence>
<evidence type="ECO:0000256" key="4">
    <source>
        <dbReference type="RuleBase" id="RU003345"/>
    </source>
</evidence>
<dbReference type="FunFam" id="3.40.605.10:FF:000007">
    <property type="entry name" value="NAD/NADP-dependent betaine aldehyde dehydrogenase"/>
    <property type="match status" value="1"/>
</dbReference>
<dbReference type="InterPro" id="IPR015590">
    <property type="entry name" value="Aldehyde_DH_dom"/>
</dbReference>
<dbReference type="OrthoDB" id="9762913at2"/>
<comment type="similarity">
    <text evidence="1 4">Belongs to the aldehyde dehydrogenase family.</text>
</comment>
<evidence type="ECO:0000256" key="3">
    <source>
        <dbReference type="PROSITE-ProRule" id="PRU10007"/>
    </source>
</evidence>
<dbReference type="RefSeq" id="WP_115451896.1">
    <property type="nucleotide sequence ID" value="NZ_QNQT01000003.1"/>
</dbReference>
<dbReference type="InterPro" id="IPR016162">
    <property type="entry name" value="Ald_DH_N"/>
</dbReference>
<comment type="caution">
    <text evidence="6">The sequence shown here is derived from an EMBL/GenBank/DDBJ whole genome shotgun (WGS) entry which is preliminary data.</text>
</comment>
<name>A0A3D8GRK8_9BACI</name>
<keyword evidence="7" id="KW-1185">Reference proteome</keyword>
<accession>A0A3D8GRK8</accession>
<dbReference type="AlphaFoldDB" id="A0A3D8GRK8"/>
<evidence type="ECO:0000256" key="1">
    <source>
        <dbReference type="ARBA" id="ARBA00009986"/>
    </source>
</evidence>
<dbReference type="PROSITE" id="PS00687">
    <property type="entry name" value="ALDEHYDE_DEHYDR_GLU"/>
    <property type="match status" value="1"/>
</dbReference>
<dbReference type="EMBL" id="QNQT01000003">
    <property type="protein sequence ID" value="RDU37068.1"/>
    <property type="molecule type" value="Genomic_DNA"/>
</dbReference>
<organism evidence="6 7">
    <name type="scientific">Neobacillus piezotolerans</name>
    <dbReference type="NCBI Taxonomy" id="2259171"/>
    <lineage>
        <taxon>Bacteria</taxon>
        <taxon>Bacillati</taxon>
        <taxon>Bacillota</taxon>
        <taxon>Bacilli</taxon>
        <taxon>Bacillales</taxon>
        <taxon>Bacillaceae</taxon>
        <taxon>Neobacillus</taxon>
    </lineage>
</organism>
<dbReference type="Gene3D" id="3.40.605.10">
    <property type="entry name" value="Aldehyde Dehydrogenase, Chain A, domain 1"/>
    <property type="match status" value="1"/>
</dbReference>
<evidence type="ECO:0000256" key="2">
    <source>
        <dbReference type="ARBA" id="ARBA00023002"/>
    </source>
</evidence>
<dbReference type="GO" id="GO:0016620">
    <property type="term" value="F:oxidoreductase activity, acting on the aldehyde or oxo group of donors, NAD or NADP as acceptor"/>
    <property type="evidence" value="ECO:0007669"/>
    <property type="project" value="InterPro"/>
</dbReference>
<keyword evidence="2 4" id="KW-0560">Oxidoreductase</keyword>
<dbReference type="Proteomes" id="UP000257144">
    <property type="component" value="Unassembled WGS sequence"/>
</dbReference>